<reference evidence="2" key="1">
    <citation type="journal article" date="2021" name="Proc. Natl. Acad. Sci. U.S.A.">
        <title>Three genomes in the algal genus Volvox reveal the fate of a haploid sex-determining region after a transition to homothallism.</title>
        <authorList>
            <person name="Yamamoto K."/>
            <person name="Hamaji T."/>
            <person name="Kawai-Toyooka H."/>
            <person name="Matsuzaki R."/>
            <person name="Takahashi F."/>
            <person name="Nishimura Y."/>
            <person name="Kawachi M."/>
            <person name="Noguchi H."/>
            <person name="Minakuchi Y."/>
            <person name="Umen J.G."/>
            <person name="Toyoda A."/>
            <person name="Nozaki H."/>
        </authorList>
    </citation>
    <scope>NUCLEOTIDE SEQUENCE</scope>
    <source>
        <strain evidence="2">NIES-3780</strain>
    </source>
</reference>
<dbReference type="Proteomes" id="UP000747399">
    <property type="component" value="Unassembled WGS sequence"/>
</dbReference>
<evidence type="ECO:0000313" key="3">
    <source>
        <dbReference type="Proteomes" id="UP000747399"/>
    </source>
</evidence>
<keyword evidence="1" id="KW-0472">Membrane</keyword>
<proteinExistence type="predicted"/>
<sequence length="412" mass="46660">MGPSYRTSYQIKQLPPDSNDLEVRVLSPKSTHGSPSTSYPSISRRRRPHSRRAFKWIFAGVLALCFLVFFIRVSSRVKVIHSGHADHDPIDVVAVSLKPSCVTREAVASLNRYLQPRTIHIVTTSIDKCRVFDAFAPNVVCHLQDAFVEGLTIDRVGDFLQRSVGVDQHKQIKGRNLSGWYMQQFIKLGSILALPGLSEYYVIWDLDMVLLSPLQLLWRNGDRTLSSDDGSAAASSAGQIQIQTLVNIGGSVAPGYITSFQHLTTRSLEFAPDGTSFVTHWMVVYKPYLREFLKELSNGDEGHLDWVWRILRAVDPHTADLGFSEYASYISWVRQHYPQSQLLAQRKTWVRHPFGQTTVRMMRLLRADRCCCPSRLMLLLLRAVGFVYTGYEVGHIAECRYDAPEHAESYGL</sequence>
<feature type="transmembrane region" description="Helical" evidence="1">
    <location>
        <begin position="53"/>
        <end position="71"/>
    </location>
</feature>
<protein>
    <submittedName>
        <fullName evidence="2">Uncharacterized protein</fullName>
    </submittedName>
</protein>
<gene>
    <name evidence="2" type="ORF">Vafri_18911</name>
</gene>
<dbReference type="EMBL" id="BNCO01000072">
    <property type="protein sequence ID" value="GIL65059.1"/>
    <property type="molecule type" value="Genomic_DNA"/>
</dbReference>
<comment type="caution">
    <text evidence="2">The sequence shown here is derived from an EMBL/GenBank/DDBJ whole genome shotgun (WGS) entry which is preliminary data.</text>
</comment>
<organism evidence="2 3">
    <name type="scientific">Volvox africanus</name>
    <dbReference type="NCBI Taxonomy" id="51714"/>
    <lineage>
        <taxon>Eukaryota</taxon>
        <taxon>Viridiplantae</taxon>
        <taxon>Chlorophyta</taxon>
        <taxon>core chlorophytes</taxon>
        <taxon>Chlorophyceae</taxon>
        <taxon>CS clade</taxon>
        <taxon>Chlamydomonadales</taxon>
        <taxon>Volvocaceae</taxon>
        <taxon>Volvox</taxon>
    </lineage>
</organism>
<name>A0A8J4BNZ2_9CHLO</name>
<keyword evidence="1" id="KW-1133">Transmembrane helix</keyword>
<keyword evidence="1" id="KW-0812">Transmembrane</keyword>
<evidence type="ECO:0000313" key="2">
    <source>
        <dbReference type="EMBL" id="GIL65059.1"/>
    </source>
</evidence>
<accession>A0A8J4BNZ2</accession>
<keyword evidence="3" id="KW-1185">Reference proteome</keyword>
<dbReference type="AlphaFoldDB" id="A0A8J4BNZ2"/>
<evidence type="ECO:0000256" key="1">
    <source>
        <dbReference type="SAM" id="Phobius"/>
    </source>
</evidence>